<dbReference type="EMBL" id="GGEC01086082">
    <property type="protein sequence ID" value="MBX66566.1"/>
    <property type="molecule type" value="Transcribed_RNA"/>
</dbReference>
<organism evidence="1">
    <name type="scientific">Rhizophora mucronata</name>
    <name type="common">Asiatic mangrove</name>
    <dbReference type="NCBI Taxonomy" id="61149"/>
    <lineage>
        <taxon>Eukaryota</taxon>
        <taxon>Viridiplantae</taxon>
        <taxon>Streptophyta</taxon>
        <taxon>Embryophyta</taxon>
        <taxon>Tracheophyta</taxon>
        <taxon>Spermatophyta</taxon>
        <taxon>Magnoliopsida</taxon>
        <taxon>eudicotyledons</taxon>
        <taxon>Gunneridae</taxon>
        <taxon>Pentapetalae</taxon>
        <taxon>rosids</taxon>
        <taxon>fabids</taxon>
        <taxon>Malpighiales</taxon>
        <taxon>Rhizophoraceae</taxon>
        <taxon>Rhizophora</taxon>
    </lineage>
</organism>
<accession>A0A2P2QHY2</accession>
<sequence length="28" mass="3161">MSSPLPTSISVIYVLTRLTFRDPFKTCS</sequence>
<dbReference type="AlphaFoldDB" id="A0A2P2QHY2"/>
<proteinExistence type="predicted"/>
<protein>
    <submittedName>
        <fullName evidence="1">Uncharacterized protein</fullName>
    </submittedName>
</protein>
<evidence type="ECO:0000313" key="1">
    <source>
        <dbReference type="EMBL" id="MBX66566.1"/>
    </source>
</evidence>
<name>A0A2P2QHY2_RHIMU</name>
<reference evidence="1" key="1">
    <citation type="submission" date="2018-02" db="EMBL/GenBank/DDBJ databases">
        <title>Rhizophora mucronata_Transcriptome.</title>
        <authorList>
            <person name="Meera S.P."/>
            <person name="Sreeshan A."/>
            <person name="Augustine A."/>
        </authorList>
    </citation>
    <scope>NUCLEOTIDE SEQUENCE</scope>
    <source>
        <tissue evidence="1">Leaf</tissue>
    </source>
</reference>